<dbReference type="Pfam" id="PF00501">
    <property type="entry name" value="AMP-binding"/>
    <property type="match status" value="6"/>
</dbReference>
<gene>
    <name evidence="5" type="ORF">BCR32DRAFT_268831</name>
</gene>
<keyword evidence="1" id="KW-0596">Phosphopantetheine</keyword>
<dbReference type="GO" id="GO:0031177">
    <property type="term" value="F:phosphopantetheine binding"/>
    <property type="evidence" value="ECO:0007669"/>
    <property type="project" value="InterPro"/>
</dbReference>
<dbReference type="SUPFAM" id="SSF52777">
    <property type="entry name" value="CoA-dependent acyltransferases"/>
    <property type="match status" value="13"/>
</dbReference>
<dbReference type="SUPFAM" id="SSF56801">
    <property type="entry name" value="Acetyl-CoA synthetase-like"/>
    <property type="match status" value="6"/>
</dbReference>
<evidence type="ECO:0000313" key="5">
    <source>
        <dbReference type="EMBL" id="ORX80511.1"/>
    </source>
</evidence>
<dbReference type="CDD" id="cd05930">
    <property type="entry name" value="A_NRPS"/>
    <property type="match status" value="6"/>
</dbReference>
<dbReference type="OrthoDB" id="416786at2759"/>
<dbReference type="Pfam" id="PF00550">
    <property type="entry name" value="PP-binding"/>
    <property type="match status" value="6"/>
</dbReference>
<accession>A0A1Y1X3X5</accession>
<dbReference type="InterPro" id="IPR020845">
    <property type="entry name" value="AMP-binding_CS"/>
</dbReference>
<proteinExistence type="predicted"/>
<dbReference type="InterPro" id="IPR010071">
    <property type="entry name" value="AA_adenyl_dom"/>
</dbReference>
<reference evidence="5 6" key="2">
    <citation type="submission" date="2016-08" db="EMBL/GenBank/DDBJ databases">
        <title>Pervasive Adenine N6-methylation of Active Genes in Fungi.</title>
        <authorList>
            <consortium name="DOE Joint Genome Institute"/>
            <person name="Mondo S.J."/>
            <person name="Dannebaum R.O."/>
            <person name="Kuo R.C."/>
            <person name="Labutti K."/>
            <person name="Haridas S."/>
            <person name="Kuo A."/>
            <person name="Salamov A."/>
            <person name="Ahrendt S.R."/>
            <person name="Lipzen A."/>
            <person name="Sullivan W."/>
            <person name="Andreopoulos W.B."/>
            <person name="Clum A."/>
            <person name="Lindquist E."/>
            <person name="Daum C."/>
            <person name="Ramamoorthy G.K."/>
            <person name="Gryganskyi A."/>
            <person name="Culley D."/>
            <person name="Magnuson J.K."/>
            <person name="James T.Y."/>
            <person name="O'Malley M.A."/>
            <person name="Stajich J.E."/>
            <person name="Spatafora J.W."/>
            <person name="Visel A."/>
            <person name="Grigoriev I.V."/>
        </authorList>
    </citation>
    <scope>NUCLEOTIDE SEQUENCE [LARGE SCALE GENOMIC DNA]</scope>
    <source>
        <strain evidence="5 6">S4</strain>
    </source>
</reference>
<dbReference type="InterPro" id="IPR020806">
    <property type="entry name" value="PKS_PP-bd"/>
</dbReference>
<dbReference type="InterPro" id="IPR025110">
    <property type="entry name" value="AMP-bd_C"/>
</dbReference>
<dbReference type="InterPro" id="IPR009081">
    <property type="entry name" value="PP-bd_ACP"/>
</dbReference>
<dbReference type="InterPro" id="IPR006162">
    <property type="entry name" value="Ppantetheine_attach_site"/>
</dbReference>
<feature type="domain" description="Carrier" evidence="4">
    <location>
        <begin position="4187"/>
        <end position="4264"/>
    </location>
</feature>
<dbReference type="Gene3D" id="3.30.559.10">
    <property type="entry name" value="Chloramphenicol acetyltransferase-like domain"/>
    <property type="match status" value="8"/>
</dbReference>
<dbReference type="EMBL" id="MCFG01000143">
    <property type="protein sequence ID" value="ORX80511.1"/>
    <property type="molecule type" value="Genomic_DNA"/>
</dbReference>
<dbReference type="Gene3D" id="3.40.50.12780">
    <property type="entry name" value="N-terminal domain of ligase-like"/>
    <property type="match status" value="1"/>
</dbReference>
<dbReference type="Gene3D" id="3.40.50.980">
    <property type="match status" value="10"/>
</dbReference>
<name>A0A1Y1X3X5_9FUNG</name>
<keyword evidence="2" id="KW-0597">Phosphoprotein</keyword>
<dbReference type="Proteomes" id="UP000193944">
    <property type="component" value="Unassembled WGS sequence"/>
</dbReference>
<feature type="domain" description="Carrier" evidence="4">
    <location>
        <begin position="972"/>
        <end position="1049"/>
    </location>
</feature>
<dbReference type="InterPro" id="IPR036736">
    <property type="entry name" value="ACP-like_sf"/>
</dbReference>
<evidence type="ECO:0000256" key="3">
    <source>
        <dbReference type="ARBA" id="ARBA00022598"/>
    </source>
</evidence>
<organism evidence="5 6">
    <name type="scientific">Anaeromyces robustus</name>
    <dbReference type="NCBI Taxonomy" id="1754192"/>
    <lineage>
        <taxon>Eukaryota</taxon>
        <taxon>Fungi</taxon>
        <taxon>Fungi incertae sedis</taxon>
        <taxon>Chytridiomycota</taxon>
        <taxon>Chytridiomycota incertae sedis</taxon>
        <taxon>Neocallimastigomycetes</taxon>
        <taxon>Neocallimastigales</taxon>
        <taxon>Neocallimastigaceae</taxon>
        <taxon>Anaeromyces</taxon>
    </lineage>
</organism>
<dbReference type="Pfam" id="PF00668">
    <property type="entry name" value="Condensation"/>
    <property type="match status" value="8"/>
</dbReference>
<feature type="domain" description="Carrier" evidence="4">
    <location>
        <begin position="5204"/>
        <end position="5281"/>
    </location>
</feature>
<dbReference type="GO" id="GO:0043041">
    <property type="term" value="P:amino acid activation for nonribosomal peptide biosynthetic process"/>
    <property type="evidence" value="ECO:0007669"/>
    <property type="project" value="TreeGrafter"/>
</dbReference>
<dbReference type="InterPro" id="IPR045851">
    <property type="entry name" value="AMP-bd_C_sf"/>
</dbReference>
<dbReference type="Gene3D" id="1.10.1200.10">
    <property type="entry name" value="ACP-like"/>
    <property type="match status" value="6"/>
</dbReference>
<dbReference type="GO" id="GO:0044550">
    <property type="term" value="P:secondary metabolite biosynthetic process"/>
    <property type="evidence" value="ECO:0007669"/>
    <property type="project" value="TreeGrafter"/>
</dbReference>
<dbReference type="Pfam" id="PF13193">
    <property type="entry name" value="AMP-binding_C"/>
    <property type="match status" value="1"/>
</dbReference>
<dbReference type="GO" id="GO:0016874">
    <property type="term" value="F:ligase activity"/>
    <property type="evidence" value="ECO:0007669"/>
    <property type="project" value="UniProtKB-KW"/>
</dbReference>
<dbReference type="FunFam" id="3.30.300.30:FF:000015">
    <property type="entry name" value="Nonribosomal peptide synthase SidD"/>
    <property type="match status" value="4"/>
</dbReference>
<reference evidence="5 6" key="1">
    <citation type="submission" date="2016-08" db="EMBL/GenBank/DDBJ databases">
        <title>A Parts List for Fungal Cellulosomes Revealed by Comparative Genomics.</title>
        <authorList>
            <consortium name="DOE Joint Genome Institute"/>
            <person name="Haitjema C.H."/>
            <person name="Gilmore S.P."/>
            <person name="Henske J.K."/>
            <person name="Solomon K.V."/>
            <person name="De Groot R."/>
            <person name="Kuo A."/>
            <person name="Mondo S.J."/>
            <person name="Salamov A.A."/>
            <person name="Labutti K."/>
            <person name="Zhao Z."/>
            <person name="Chiniquy J."/>
            <person name="Barry K."/>
            <person name="Brewer H.M."/>
            <person name="Purvine S.O."/>
            <person name="Wright A.T."/>
            <person name="Boxma B."/>
            <person name="Van Alen T."/>
            <person name="Hackstein J.H."/>
            <person name="Baker S.E."/>
            <person name="Grigoriev I.V."/>
            <person name="O'Malley M.A."/>
        </authorList>
    </citation>
    <scope>NUCLEOTIDE SEQUENCE [LARGE SCALE GENOMIC DNA]</scope>
    <source>
        <strain evidence="5 6">S4</strain>
    </source>
</reference>
<dbReference type="SMART" id="SM00823">
    <property type="entry name" value="PKS_PP"/>
    <property type="match status" value="4"/>
</dbReference>
<dbReference type="Gene3D" id="2.30.38.10">
    <property type="entry name" value="Luciferase, Domain 3"/>
    <property type="match status" value="5"/>
</dbReference>
<dbReference type="Gene3D" id="3.30.300.30">
    <property type="match status" value="6"/>
</dbReference>
<dbReference type="PROSITE" id="PS00012">
    <property type="entry name" value="PHOSPHOPANTETHEINE"/>
    <property type="match status" value="4"/>
</dbReference>
<dbReference type="PROSITE" id="PS00455">
    <property type="entry name" value="AMP_BINDING"/>
    <property type="match status" value="6"/>
</dbReference>
<dbReference type="NCBIfam" id="TIGR01733">
    <property type="entry name" value="AA-adenyl-dom"/>
    <property type="match status" value="5"/>
</dbReference>
<dbReference type="STRING" id="1754192.A0A1Y1X3X5"/>
<dbReference type="NCBIfam" id="NF003417">
    <property type="entry name" value="PRK04813.1"/>
    <property type="match status" value="6"/>
</dbReference>
<sequence length="6953" mass="812982">MEKFINNNLIYYSATSLQNEIYFSHIKNEDKTKFNISKMYNIKNIGNIIKLKEGFKEIFRKNELLRSKFSVIKFNDENKVFYTIDDECTFDFEYYTNENYKNFVRYFDLSKSPLIRVGFIENHTLMIDIHRIVVDSISFNIMINELINYYKGEISLDPSTQFSDYINEYYQDQNKINSNIDLKFINDMFNNDYNILNLPKKDKYIKISNNKKITKNYSLTVNGEIYKDLKNFINGNFNPYSFFLSIYGLIMNRYSEQEYIYTSILNNRRNKIIKNIIGEFDLIQPLLININNKKLLNNLIDEVDSLLSQYDENKILLSNNFKNSNLLSFNNIFIYNSIALLKIRFNPFIEEIEKIDIDNNKNDFNLFINKLYNFDIIFKVTDYEDNYRFTIEYNGNLYDDKIIKNIMKSYLEVIKNKENLYKNIIDIDYITPKEKKRILYNFNNNIFDYGEKFYHVELSKVAKSNPNKIMLIFNNIEFTYSDIDHMSNSLAYYLRMIGIKRNEVVPVISERSYHYIIACLAVMKAGGAFLYIDPEFPKERIKFMISEVKAKIILEYTPNQSKGNLFDFIDDSIIQYKLENHDYNKNINDIPNINKSDDISCVFFTSGTTGKPKGILINHDNLVNSTIYALTTDQGQKSLYENPGSILAFTKFSYVVCLMEIFYPLINQINIILCDEKEYIQPDLLADIITKYKIGLAGGATTRFRHYLNNEKFRKSVINFKVLVFGGESLTRDFLEILTKYTNALIYYSYGSTETTAFTAISYISKDDVINHNTITIGKPDCNVQIYILGNNLKPVPIGVEGEIYVAGYGICNGYLNLDELNNKTFVDCPFHNNLSKKTKMYKTGDIGKWTNDGRIIHLGRKDFQVKIRGQRIELTEIEQVVKEIKEIKFTVVIDKCKSKTNEKYLACYYIADCKIDGNYIRNYLSKKLPLYMIPSCFIQIEKIPVNAHGKFDRKSLPDPDIDNILINHYVSPETHTEKVLCKIYSKVFNINEDKIGKNSNFFELGGDSLLAIKVLGSIEMEFNVRLNIKDILNYSILHDLGKYIKGILNKGDHNNETFKLERIEKRDSKEFPITSQQLGIYIDSIKNPDSIIYNNPIAFHLKKNVDITKIKDGFCNLLNNQEILKSKYYEKEINNKFEIYGIIDDECDLIFESYTYENAQSFIRPFDLSKAPLIRVGFINDEILLMDIHHIISDGTTMVIIQNELSSYYRGEYIKELDIQFKDYAIYLNEQKYNNYYFKQIEYYRKMFNCEYELLNISKKNNVIKRASMEDNIEKGRKNIGICNNIINKELSKKIDHYTKNNKISKTAFFLSAYGYVLSKYSGQNMIYTSLMSTNRNNRYVDDMIGMFVTTLPLLLRYDDEKINYLQNIKNNMNTLMDVYQNSDISFSELQNSLKLKKINNSFVYQPKSIFHIDADDIMFENYKDLSSNFESKNMTLRNDNTKFDITILVYENNDNYTISLEYNNELYESELMYQILNSYIEIIKNIDQYQQKINSIEYIPKSEIEKVIYNFNKDTNKNDCEKLYHEEFNEIANKYPEKCAIVYNDIRINYRELNEMSNSLAHYIRESGIKRNDIIPIISDRSPYYLISMLAVSKSGGTFLPVNKKLPIERIQFILEEVKPKIILYSNTQNIIDELLLINENYKVYDVQQHEYKLNTNSIENINEPEDVCYVLFTSGTTGKPKGTLISHFNIFNYVKTIHGNENIYCMYNLFIKECNIQNLLGFCNFSFDASHNETINSLIHGLTLVLVDDEIGNNISSLSKYILKNNVDFINTTPSVLKVFMDNEEFRKCVGIIKVIVLGGEALSIDLCKYIHQYSNCKVYNQYGPTECTIACSCKLIDEVNNNKINIGKPLCNSKMYILDKYLKPVPIGVEGEIFIGGYGVGKGYLKHESLTKEKFIENPFNFDNDEHNKIMYRTGDLGKWTQNGEIEYLGRTDFQVKINGQRIELGEIEGAVNEIDQIKQNVVIDKINKNGNKYLICYYISKKNINIKNIQEYLKKKLPQYMIPNYFKRIEKFELTNNDKLDRKTLPEPDINDLIKEEYVSPETEIEKIVCGIYSRLFNLNEKEIGRNNNFFELGGNSLNAIRLVSMIEKELKIKMTIKEIFENSYIVDLSSYIEKLLKNNNNTRNVEVIKKHNSKEFPITSQQLGVYIDSIKNENTVIYNTPSSFKLKENVDIEKIKKGFNLIFQNQEILKTKYYSKEINGKEEIYGFIDDECILTFEEYSYDNASSFIRPFNLSKAPLIRIGFIEKEYLLIDMHHIISDGATTLIIMNELNKYYHEGDISELEIQYSDYAIDMQEKENNGFFDKQIEFYKEIFNNEYELVNLPEKDNTLTNNTNINRNTNYSRNINKTTSNIINEFIKNQGISKTSFFFVIYGFVLSKYSGQDIIYTSILNANRNNHYVENMAGMFVSTLPILLKYNNENNSFLEIIKKNMDILINIFSNQNISLAELTNKLKLKRMNNLFVFQPEKSINDLLIKNEIFDKEGYFDSILTNNKVNKNSINISKFDIEFKIIENRNDYLISIDFNNNIYDDIIIENIIDSFMEIINNINKFNNKINDIEYISQKEKQKIINEFNSDIFVSGSEKLYHEEFSKFAKQYPDKCAIVYNDVKTNYRKLNEMSNSLAHYIRECGIKRNDIVPIISNRSPYYIISMLAVSKAGGAFLPIDPKLPVERIQLILEDVNPKMILYNNTKNIIDELLLLNKNYFVYNIEKHNYTLNITSIDNVNKPDDICYVIFTSGTTGKPKGALISHFNIFNFVRTSQGNEKNYYVHDLFIKNNNIQNVLGILNFSFDASHMDTINSLVHGLNLVLVDEDMRSNISSLSKYILENNVEFIKMTPTILKIFMDNDEFRKSVYSIKAILLGGEPLSVDLCKFVHQYSDCLIYNEYGPTECTVACTGKLIDEENDNKINIGKPFCNYRIYILDKYLKPVPIGVEGEIYIGGYGVGKGYINHEELTNEKFVSNPFNYENDEHNKIIYKTGDLGKWTKNGEIEYIGRTDFQVKIHGQRIELSEIECLVNEMKEIKHGIVIDKMKFNGEKYLVCYYQLYDNENNTSEIKGKDIRKYLKSKLPSYMIPNYYKRLYEIPLTVNGKLNRKMLPEINIGDIIKDEYIAPETKIEKSICHMYSKLFNINENEIGKVSDFFELGGDSLSAIKFISMIEKKFKVKLNIKNIYENSLIVDLSSYIEKILMNNKNSKNIEVIKKLNRKEFPVTSQQLGVYIDSIKNENTIIYNIPQTHKLNKDVDIEKIKKCFNEIFQNQEIFRTKYYSKEINGKEEIYGFIDDKCTLEFEEYTYDNVSSFVRPFNLSKAPLIRVGFIGNEYLLIDTHHIISDGSTTLIIMNELNKYYHEGNISKLEIQYSDYAINMKEKQNNGYYDKQIEFYKEMFNTNYELVSIPKKENYSEKNITNEEMDGYNINNYSRIIDSSKCEIINEFIENQGISKTSFFLTIYGFILSKYSGQDIIYTSIINANRNNYYSENMAGMFVSTLPILLKYNNENDTIIESFKNTMETLINIFSNQNISLSVLSQELKLKTINNSFIFHPRSAININYLNKYKQNSILSPNINNNLLMNEENIISKFDLEFSITENENYDYLISVNYNNKLYDHFIIENIIDNFVELASSINEFKNKIKDIEYISFKEKQKINEFNSDMYVDKNEQFYHEEFDKIVKQYPDKCAIIYNDIKINYRELDEMSNSLAHYIRKTNIGRNDIIPIISNRSPYFIISMLAVSKAGGAFLAVDPKLPIERIQLILRDVNPKMILYYNTQNVINDLLLLNKNYNAYDVKQHNYELNTNYIENINEPYDTCYVLFTSGTTGKPKGALVNHFNIYNNIRKFDEENLNNLGLYNLIKKQDANNILGIGNFSFDIIHMEITVSLIHGFTIVLIDDIISENIELLSNTILKNNVEVITTTPTRFKLFMEYEKFRKCISNIKVITLAGEALSVDLCKNIHQYSNCKIFNAYGPTECAVTSTLKEIDSEDENVTIGKPQCNYKIYILDKYLKHVPIGVEGEICIGGYGVGKGYLNREDLTNEKFIENPFNFDNDKHNKIMYRTGDLGKWTLDGEIQYLGRIDLQVKIHGQRIELGEIESLINEMKEIKHGIVIDKEKSNGEKYLVCYYQLYDNDTDRIEGKDIRKYLKNKLPVYMIPNYYKNINEIPLTISGKLNRKELPEINIKDIVKDEYIEPETEIEKRICHMYSKIFNINENEIGKTNDFFELGGDSLNAIRLISMIEKELKLKLSIKEIYENSLIVDLCSYIEDILKSNNNSRNAEVIKKCNSKEFPITSQQLGIYIDSIKNENTIIYNIPSSFKLNEGINIEKIKEGFNEIIQNQEIFRTKYYSKEINGKEEIYGFIDDECILIFEEYSYDNASSFIRPFDLSKAPLIRIGFINNEYLLVDMHHIISDGATSLIIMNELNKYYNEGNISKLEIQYSDYAIDMKEKQNNGFYDKQIEFYKEIFKTEYELYSGQGVIYTSIMNANRENHYNENMAGMFVSTLPLLLKYNDNENDEKSISNYIKDNSNTLFEIYNNKNISFSELINSLKLKRMNNSFIFQPKAEYLNFENNILFDENEEEYSLEMFNYHKNYKNNSKFDIVFIVKEKRENYIVSVEYNPNIYDNNIINNLVNSYLEILNHIDDFDKKSKEIEYIPENEKEKIIKRFNCETYKSGCEKFYHEAFSKIAKKYSEKCAIIYNDIYISYKELDELSNSLAHYLRANGINRNDIIPLICDRSPYYIIGMTGISKAGGAFLPIDKKLPIERIQFILEEVNPKMILYNNTQDIINKLTLLNKNHTVYNLVNHNYELNTNSIDNINKSDDLCYVLFTSGTTGKPKGVLISHFNIYNNIRTFDDDSFEHLSIYNLIKKEEINNILGIANFSFDMSLHEITLSLTHGLTFILIDDIVIENIKLLSNIIIKNNVEYICTTPTRFKFFMENKEFRKYISVLKLVILGGEALPIDLCKIIHKYSKCKIFNGYGPTECTVSSSFKEINSQNENKITIGKPICNYTLYILDKYMKPVPIGVEGEIFIGGYGVGKGYLNREDLTNEKFIENPFNFDNDKHNKIMYRTGDLGKWTLDGEIQYLGRIDLQVKIHGQRIELGEIESLINEMKEIKHGIVIDKEKSNGEKYLVCYYQLDDNDNEKKNDKNQIKGKDIRNYLKKKLPPYMIPNYYKKINKIPVNKNGKLNRKELPEINIEDIIKEEYIAPETEIEKRICHMYSKIFNINENEIGKTNDFFELGGDSLNAIRLISMIEKELKIKLNIKEIYDNSLIADLSEYTEEILSSVNESKKIEIIKKYNSKEFPITSQQLGVYIDSIKNENTIIYNLPSSFKLNEGINIEKIKEGFNEIFQNQEILRTKYYAKEVNGQTEIYGFIDDECTLNFEEYNYDNALSFIRPFDLSKAPLIRVGFINNEYLLIDMHHIISDGATSLIIMNELIKYYNEGNISELEVHYSDYAIDMKEKQSNGYYNKQIEFYKEKFDTEYELVNLPKNEVNDRESSNNVKNRSSKSIDKLTTNIINEYIRKKQISKTSFFLTIYGFILSKYSNQNIIYTSIINANRNNHYVENMVGMFVSTLPILLNYDKENYSFIEIVKENMNTLTEMNNNQNLSLAELSKILKLKKINNSFAFQPKVTFNEFNTKENEVFSNERSENKFDMNYYNELNESNIYKFEIDFNVNENENGYLISVTFDNLMYNIEIIDNLIDSFIEVAKNISSFENDIQNIEYIPLNIKQKIINKYNSDIYIDENEKLYHEEFKKTANLYPDKCAIVYNDIKINYRELDKMSNSLAHYIRENGVGRNNIIPIISDRNQFYIISILAISKAGGAFLPIDPKLPIERIQLILEEVNPKIILYSNTQDIINELLILNKNYKVYNIKQHNYKLNIDNIESINEPNDIFYVLFTSGTTGKPKGTLISHFNIFNYIRTIKENKMNHHYMNNLLGGKNNIQNILGISNFSFDASHNETLNSLINGLKLVLVDDDTCNNISSLSNYIIKNNVEFIQTTPSRLKLFMENEEFRKCISIIKVILFGGEALSIDLCKYVHKYSNCLIYNQYGPTECTIGTTMKLINEKTSNKISIGKPYCNCKVYILDKYLKPVPIGVEGEIFIGGYGVGKGYLNREDLTNEKFIENPFNFDNDKHNKIMYRTGDLGKWTLDGEIQYLGRIDLQVKIHGQRIELGEIESLINEMKEIKHGIVIDKEKSNGEKYLVCYYQLNENYGIDEIERKDIRNHLKKKLPPYMIPNYYKMINEIPLNKNGKLNRKELPEINIEDIIKEEYIAPETEIEKRICHMYSKIFNINENEIGKTNDFFELGGDSFNAIKIISEIRKEFNVKINIKDILHNSIISSLAKLIEEIKSNNDEGDDNNNYRVKKIKKYNRDEFPITSILSNSTVYTGYTGEINLETLKEFAKNLNMFVYLKLPNGADIEKINEIFNIIINRHNILKVKFIEKKDEFNNINIYGKIRKNCVLKIEKYNNTNYKEFIRPFDITKDLLIRVGIIEYLNILMIDINHIIGDGFSIGILKKEIFDLYRGEELKELLIQYSDYAIQYDEKINSEKSLNQMKIYEKIFNKPLHPLKFIKKESKSTNENSNEKIVCKSVTVNVDKENFKNINLIIKENNLSKTAFFITIYSLVLSIYSGEKELFFTLLNSNRENEYTENLIGMFIKFLPLLISMEKINLIDLIKKSMKNILILFSDDVPSLKLYNKFNIPKSNLYYQFNPYGMSMENNKELANFMKNIDNIDFREILEEDSIPEIDEERIGNGISFIIDEKKDSYEMRFGYRSSIIDDRDIIEIVTNFLQIIGNKEFLTQNVEDISNHFINNSNSIENIHHQYSIKNSSTENYKINITNYRSVNINNRNNDITIENSEDTNIKINEKCLDYKFIKKDDSKSYVNSVKIREINSSNNIDIIDKTNIIKKEYNNNNNNNGNIKQKIERFKIIHIIKKQINKMFSKIICY</sequence>
<feature type="domain" description="Carrier" evidence="4">
    <location>
        <begin position="3116"/>
        <end position="3193"/>
    </location>
</feature>
<dbReference type="PROSITE" id="PS50075">
    <property type="entry name" value="CARRIER"/>
    <property type="match status" value="6"/>
</dbReference>
<dbReference type="PANTHER" id="PTHR45527">
    <property type="entry name" value="NONRIBOSOMAL PEPTIDE SYNTHETASE"/>
    <property type="match status" value="1"/>
</dbReference>
<dbReference type="SUPFAM" id="SSF47336">
    <property type="entry name" value="ACP-like"/>
    <property type="match status" value="6"/>
</dbReference>
<evidence type="ECO:0000256" key="2">
    <source>
        <dbReference type="ARBA" id="ARBA00022553"/>
    </source>
</evidence>
<dbReference type="Gene3D" id="3.30.559.30">
    <property type="entry name" value="Nonribosomal peptide synthetase, condensation domain"/>
    <property type="match status" value="8"/>
</dbReference>
<keyword evidence="6" id="KW-1185">Reference proteome</keyword>
<dbReference type="InterPro" id="IPR023213">
    <property type="entry name" value="CAT-like_dom_sf"/>
</dbReference>
<evidence type="ECO:0000259" key="4">
    <source>
        <dbReference type="PROSITE" id="PS50075"/>
    </source>
</evidence>
<protein>
    <submittedName>
        <fullName evidence="5">Acetyl-CoA synthetase-like protein</fullName>
    </submittedName>
</protein>
<evidence type="ECO:0000256" key="1">
    <source>
        <dbReference type="ARBA" id="ARBA00022450"/>
    </source>
</evidence>
<evidence type="ECO:0000313" key="6">
    <source>
        <dbReference type="Proteomes" id="UP000193944"/>
    </source>
</evidence>
<dbReference type="FunFam" id="3.40.50.980:FF:000001">
    <property type="entry name" value="Non-ribosomal peptide synthetase"/>
    <property type="match status" value="5"/>
</dbReference>
<comment type="caution">
    <text evidence="5">The sequence shown here is derived from an EMBL/GenBank/DDBJ whole genome shotgun (WGS) entry which is preliminary data.</text>
</comment>
<keyword evidence="3" id="KW-0436">Ligase</keyword>
<feature type="domain" description="Carrier" evidence="4">
    <location>
        <begin position="6275"/>
        <end position="6352"/>
    </location>
</feature>
<feature type="domain" description="Carrier" evidence="4">
    <location>
        <begin position="2045"/>
        <end position="2122"/>
    </location>
</feature>
<dbReference type="GO" id="GO:0005737">
    <property type="term" value="C:cytoplasm"/>
    <property type="evidence" value="ECO:0007669"/>
    <property type="project" value="TreeGrafter"/>
</dbReference>
<dbReference type="PANTHER" id="PTHR45527:SF1">
    <property type="entry name" value="FATTY ACID SYNTHASE"/>
    <property type="match status" value="1"/>
</dbReference>
<dbReference type="InterPro" id="IPR000873">
    <property type="entry name" value="AMP-dep_synth/lig_dom"/>
</dbReference>
<dbReference type="InterPro" id="IPR001242">
    <property type="entry name" value="Condensation_dom"/>
</dbReference>
<dbReference type="InterPro" id="IPR042099">
    <property type="entry name" value="ANL_N_sf"/>
</dbReference>